<dbReference type="InterPro" id="IPR002888">
    <property type="entry name" value="2Fe-2S-bd"/>
</dbReference>
<dbReference type="InterPro" id="IPR036010">
    <property type="entry name" value="2Fe-2S_ferredoxin-like_sf"/>
</dbReference>
<protein>
    <submittedName>
        <fullName evidence="2">(2Fe-2S)-binding protein</fullName>
    </submittedName>
</protein>
<dbReference type="Gene3D" id="1.10.150.120">
    <property type="entry name" value="[2Fe-2S]-binding domain"/>
    <property type="match status" value="1"/>
</dbReference>
<sequence>MEKRPLTLTINGATVGPVDVPLGMPMIDFLHEYLDLTGTHFGCGQGICHACTVIEVKPDGTKAESRTCIYDAHFFAGKSILTIEGHAQRDSDGSILSLTPVQRAFIDHFSFQCGYCTPGFVAGATVFIEQLKRQPVKRAELEAAIEDALDVHICRCTGYVRYYEAIRDVALATPGCVIG</sequence>
<proteinExistence type="predicted"/>
<feature type="domain" description="[2Fe-2S]-binding" evidence="1">
    <location>
        <begin position="82"/>
        <end position="167"/>
    </location>
</feature>
<evidence type="ECO:0000313" key="2">
    <source>
        <dbReference type="EMBL" id="MEJ5902634.1"/>
    </source>
</evidence>
<accession>A0ABD5K275</accession>
<dbReference type="EMBL" id="JBBHKQ010000002">
    <property type="protein sequence ID" value="MEJ5902634.1"/>
    <property type="molecule type" value="Genomic_DNA"/>
</dbReference>
<dbReference type="InterPro" id="IPR052914">
    <property type="entry name" value="Aldehyde_Oxdr_Iron-Sulfur"/>
</dbReference>
<dbReference type="SUPFAM" id="SSF54292">
    <property type="entry name" value="2Fe-2S ferredoxin-like"/>
    <property type="match status" value="1"/>
</dbReference>
<dbReference type="InterPro" id="IPR036884">
    <property type="entry name" value="2Fe-2S-bd_dom_sf"/>
</dbReference>
<reference evidence="2 3" key="1">
    <citation type="submission" date="2024-03" db="EMBL/GenBank/DDBJ databases">
        <title>Reference genomes for the five species model microbial community.</title>
        <authorList>
            <person name="Padfield D."/>
        </authorList>
    </citation>
    <scope>NUCLEOTIDE SEQUENCE [LARGE SCALE GENOMIC DNA]</scope>
    <source>
        <strain evidence="2 3">AB1</strain>
    </source>
</reference>
<dbReference type="Pfam" id="PF01799">
    <property type="entry name" value="Fer2_2"/>
    <property type="match status" value="1"/>
</dbReference>
<dbReference type="Gene3D" id="3.10.20.30">
    <property type="match status" value="1"/>
</dbReference>
<evidence type="ECO:0000313" key="3">
    <source>
        <dbReference type="Proteomes" id="UP001362311"/>
    </source>
</evidence>
<name>A0ABD5K275_9HYPH</name>
<comment type="caution">
    <text evidence="2">The sequence shown here is derived from an EMBL/GenBank/DDBJ whole genome shotgun (WGS) entry which is preliminary data.</text>
</comment>
<dbReference type="SUPFAM" id="SSF47741">
    <property type="entry name" value="CO dehydrogenase ISP C-domain like"/>
    <property type="match status" value="1"/>
</dbReference>
<dbReference type="RefSeq" id="WP_339442022.1">
    <property type="nucleotide sequence ID" value="NZ_JBBHKQ010000002.1"/>
</dbReference>
<dbReference type="PANTHER" id="PTHR45331:SF2">
    <property type="entry name" value="OXIDOREDUCTASE WITH IRON-SULFUR SUBUNIT"/>
    <property type="match status" value="1"/>
</dbReference>
<dbReference type="PANTHER" id="PTHR45331">
    <property type="entry name" value="OXIDOREDUCTASE, IRON-SULPHUR BINDING SUBUNIT-RELATED-RELATED"/>
    <property type="match status" value="1"/>
</dbReference>
<dbReference type="AlphaFoldDB" id="A0ABD5K275"/>
<gene>
    <name evidence="2" type="ORF">WIX40_21335</name>
</gene>
<organism evidence="2 3">
    <name type="scientific">Ochrobactrum teleogrylli</name>
    <dbReference type="NCBI Taxonomy" id="2479765"/>
    <lineage>
        <taxon>Bacteria</taxon>
        <taxon>Pseudomonadati</taxon>
        <taxon>Pseudomonadota</taxon>
        <taxon>Alphaproteobacteria</taxon>
        <taxon>Hyphomicrobiales</taxon>
        <taxon>Brucellaceae</taxon>
        <taxon>Brucella/Ochrobactrum group</taxon>
        <taxon>Ochrobactrum</taxon>
    </lineage>
</organism>
<evidence type="ECO:0000259" key="1">
    <source>
        <dbReference type="Pfam" id="PF01799"/>
    </source>
</evidence>
<dbReference type="Proteomes" id="UP001362311">
    <property type="component" value="Unassembled WGS sequence"/>
</dbReference>
<dbReference type="InterPro" id="IPR012675">
    <property type="entry name" value="Beta-grasp_dom_sf"/>
</dbReference>